<evidence type="ECO:0000256" key="2">
    <source>
        <dbReference type="SAM" id="MobiDB-lite"/>
    </source>
</evidence>
<sequence>MGKKLDALLHRNFKTSRFKALVNLGISRVEVLKNKRQVRTSLARSDVVQLLNSGEHERALLRVEQVIREQNMLDVFAMIEGYCLLLVERVNLIEQDRECPEELKEAISSLLYAATRCGEFPELQEIRDVLTSYYGKEFAARAFELRNNCGVNPKMIQKLSTRQTSLESRMKVLREIASENNITMQFEEETSLTAMEKVEAQMPANSDKDKLQENIHVFSDEIANNDIFSDSLKAKKYRDVADAAQAAFESAAYAAAAARAAVELSRSEPQDPKDQGTTHHRKRELHDKDVAMKSATETAGENDAPEIEKRGAAVLGFEKIHPIQNGATELKGSTSPTNSDSEEVTTNFGDCTKQLSEDIKFDKVDEKRDESAKEGCAGENLLKSWAGAGLKEFGHKISGAFSGKRQEMPGAQQLNKERKPFSVGTKWPQRMVEKQICASNSSKRIKCTWLEHWINGRLRKEKSGLRSKKSLDQKKKRNMGELEQTKRPYVIM</sequence>
<gene>
    <name evidence="3" type="ORF">RJ641_012268</name>
</gene>
<dbReference type="Proteomes" id="UP001370490">
    <property type="component" value="Unassembled WGS sequence"/>
</dbReference>
<feature type="region of interest" description="Disordered" evidence="2">
    <location>
        <begin position="461"/>
        <end position="492"/>
    </location>
</feature>
<proteinExistence type="inferred from homology"/>
<evidence type="ECO:0000313" key="3">
    <source>
        <dbReference type="EMBL" id="KAK6921761.1"/>
    </source>
</evidence>
<feature type="compositionally biased region" description="Basic and acidic residues" evidence="2">
    <location>
        <begin position="461"/>
        <end position="486"/>
    </location>
</feature>
<comment type="caution">
    <text evidence="3">The sequence shown here is derived from an EMBL/GenBank/DDBJ whole genome shotgun (WGS) entry which is preliminary data.</text>
</comment>
<dbReference type="EMBL" id="JBAMMX010000019">
    <property type="protein sequence ID" value="KAK6921761.1"/>
    <property type="molecule type" value="Genomic_DNA"/>
</dbReference>
<dbReference type="PANTHER" id="PTHR12161">
    <property type="entry name" value="IST1 FAMILY MEMBER"/>
    <property type="match status" value="1"/>
</dbReference>
<dbReference type="InterPro" id="IPR005061">
    <property type="entry name" value="Ist1"/>
</dbReference>
<accession>A0AAN8V1R5</accession>
<evidence type="ECO:0000256" key="1">
    <source>
        <dbReference type="ARBA" id="ARBA00005536"/>
    </source>
</evidence>
<comment type="similarity">
    <text evidence="1">Belongs to the IST1 family.</text>
</comment>
<dbReference type="PANTHER" id="PTHR12161:SF16">
    <property type="entry name" value="REGULATOR OF VPS4 ACTIVITY IN THE MVB PATHWAY PROTEIN"/>
    <property type="match status" value="1"/>
</dbReference>
<organism evidence="3 4">
    <name type="scientific">Dillenia turbinata</name>
    <dbReference type="NCBI Taxonomy" id="194707"/>
    <lineage>
        <taxon>Eukaryota</taxon>
        <taxon>Viridiplantae</taxon>
        <taxon>Streptophyta</taxon>
        <taxon>Embryophyta</taxon>
        <taxon>Tracheophyta</taxon>
        <taxon>Spermatophyta</taxon>
        <taxon>Magnoliopsida</taxon>
        <taxon>eudicotyledons</taxon>
        <taxon>Gunneridae</taxon>
        <taxon>Pentapetalae</taxon>
        <taxon>Dilleniales</taxon>
        <taxon>Dilleniaceae</taxon>
        <taxon>Dillenia</taxon>
    </lineage>
</organism>
<feature type="region of interest" description="Disordered" evidence="2">
    <location>
        <begin position="327"/>
        <end position="346"/>
    </location>
</feature>
<dbReference type="Gene3D" id="1.20.1260.60">
    <property type="entry name" value="Vacuolar protein sorting-associated protein Ist1"/>
    <property type="match status" value="1"/>
</dbReference>
<dbReference type="Pfam" id="PF03398">
    <property type="entry name" value="Ist1"/>
    <property type="match status" value="1"/>
</dbReference>
<evidence type="ECO:0000313" key="4">
    <source>
        <dbReference type="Proteomes" id="UP001370490"/>
    </source>
</evidence>
<dbReference type="GO" id="GO:0015031">
    <property type="term" value="P:protein transport"/>
    <property type="evidence" value="ECO:0007669"/>
    <property type="project" value="InterPro"/>
</dbReference>
<name>A0AAN8V1R5_9MAGN</name>
<dbReference type="AlphaFoldDB" id="A0AAN8V1R5"/>
<feature type="region of interest" description="Disordered" evidence="2">
    <location>
        <begin position="263"/>
        <end position="303"/>
    </location>
</feature>
<reference evidence="3 4" key="1">
    <citation type="submission" date="2023-12" db="EMBL/GenBank/DDBJ databases">
        <title>A high-quality genome assembly for Dillenia turbinata (Dilleniales).</title>
        <authorList>
            <person name="Chanderbali A."/>
        </authorList>
    </citation>
    <scope>NUCLEOTIDE SEQUENCE [LARGE SCALE GENOMIC DNA]</scope>
    <source>
        <strain evidence="3">LSX21</strain>
        <tissue evidence="3">Leaf</tissue>
    </source>
</reference>
<feature type="compositionally biased region" description="Basic and acidic residues" evidence="2">
    <location>
        <begin position="265"/>
        <end position="277"/>
    </location>
</feature>
<dbReference type="InterPro" id="IPR042277">
    <property type="entry name" value="IST1-like"/>
</dbReference>
<dbReference type="FunFam" id="1.20.1260.60:FF:000002">
    <property type="entry name" value="Vacuolar protein sorting-associated protein IST1"/>
    <property type="match status" value="1"/>
</dbReference>
<keyword evidence="4" id="KW-1185">Reference proteome</keyword>
<protein>
    <submittedName>
        <fullName evidence="3">Vacuolar protein sorting-associated protein Ist1</fullName>
    </submittedName>
</protein>